<evidence type="ECO:0000259" key="3">
    <source>
        <dbReference type="Pfam" id="PF18962"/>
    </source>
</evidence>
<dbReference type="InterPro" id="IPR013320">
    <property type="entry name" value="ConA-like_dom_sf"/>
</dbReference>
<dbReference type="NCBIfam" id="TIGR04183">
    <property type="entry name" value="Por_Secre_tail"/>
    <property type="match status" value="1"/>
</dbReference>
<accession>A0A095SVK4</accession>
<dbReference type="SUPFAM" id="SSF49899">
    <property type="entry name" value="Concanavalin A-like lectins/glucanases"/>
    <property type="match status" value="1"/>
</dbReference>
<feature type="domain" description="Secretion system C-terminal sorting" evidence="3">
    <location>
        <begin position="265"/>
        <end position="330"/>
    </location>
</feature>
<dbReference type="GO" id="GO:0004553">
    <property type="term" value="F:hydrolase activity, hydrolyzing O-glycosyl compounds"/>
    <property type="evidence" value="ECO:0007669"/>
    <property type="project" value="UniProtKB-ARBA"/>
</dbReference>
<dbReference type="InterPro" id="IPR026444">
    <property type="entry name" value="Secre_tail"/>
</dbReference>
<dbReference type="STRING" id="1453498.LG45_09090"/>
<comment type="caution">
    <text evidence="4">The sequence shown here is derived from an EMBL/GenBank/DDBJ whole genome shotgun (WGS) entry which is preliminary data.</text>
</comment>
<keyword evidence="1 2" id="KW-0732">Signal</keyword>
<dbReference type="AlphaFoldDB" id="A0A095SVK4"/>
<evidence type="ECO:0000313" key="4">
    <source>
        <dbReference type="EMBL" id="KGD68429.1"/>
    </source>
</evidence>
<evidence type="ECO:0000256" key="2">
    <source>
        <dbReference type="SAM" id="SignalP"/>
    </source>
</evidence>
<dbReference type="Pfam" id="PF13385">
    <property type="entry name" value="Laminin_G_3"/>
    <property type="match status" value="1"/>
</dbReference>
<feature type="chain" id="PRO_5001918300" description="Secretion system C-terminal sorting domain-containing protein" evidence="2">
    <location>
        <begin position="20"/>
        <end position="333"/>
    </location>
</feature>
<dbReference type="RefSeq" id="WP_035126255.1">
    <property type="nucleotide sequence ID" value="NZ_JRHH01000003.1"/>
</dbReference>
<evidence type="ECO:0000313" key="5">
    <source>
        <dbReference type="Proteomes" id="UP000029554"/>
    </source>
</evidence>
<dbReference type="EMBL" id="JRHH01000003">
    <property type="protein sequence ID" value="KGD68429.1"/>
    <property type="molecule type" value="Genomic_DNA"/>
</dbReference>
<proteinExistence type="predicted"/>
<dbReference type="eggNOG" id="COG3291">
    <property type="taxonomic scope" value="Bacteria"/>
</dbReference>
<keyword evidence="5" id="KW-1185">Reference proteome</keyword>
<dbReference type="Pfam" id="PF18962">
    <property type="entry name" value="Por_Secre_tail"/>
    <property type="match status" value="1"/>
</dbReference>
<gene>
    <name evidence="4" type="ORF">LG45_09090</name>
</gene>
<protein>
    <recommendedName>
        <fullName evidence="3">Secretion system C-terminal sorting domain-containing protein</fullName>
    </recommendedName>
</protein>
<feature type="signal peptide" evidence="2">
    <location>
        <begin position="1"/>
        <end position="19"/>
    </location>
</feature>
<evidence type="ECO:0000256" key="1">
    <source>
        <dbReference type="ARBA" id="ARBA00022729"/>
    </source>
</evidence>
<dbReference type="GO" id="GO:0005975">
    <property type="term" value="P:carbohydrate metabolic process"/>
    <property type="evidence" value="ECO:0007669"/>
    <property type="project" value="UniProtKB-ARBA"/>
</dbReference>
<dbReference type="OrthoDB" id="9801383at2"/>
<organism evidence="4 5">
    <name type="scientific">Flavobacterium aquatile LMG 4008 = ATCC 11947</name>
    <dbReference type="NCBI Taxonomy" id="1453498"/>
    <lineage>
        <taxon>Bacteria</taxon>
        <taxon>Pseudomonadati</taxon>
        <taxon>Bacteroidota</taxon>
        <taxon>Flavobacteriia</taxon>
        <taxon>Flavobacteriales</taxon>
        <taxon>Flavobacteriaceae</taxon>
        <taxon>Flavobacterium</taxon>
    </lineage>
</organism>
<dbReference type="Proteomes" id="UP000029554">
    <property type="component" value="Unassembled WGS sequence"/>
</dbReference>
<reference evidence="4 5" key="1">
    <citation type="submission" date="2014-09" db="EMBL/GenBank/DDBJ databases">
        <title>Whole Genome Shotgun of Flavobacterium aquatile LMG 4008.</title>
        <authorList>
            <person name="Gale A.N."/>
            <person name="Pipes S.E."/>
            <person name="Newman J.D."/>
        </authorList>
    </citation>
    <scope>NUCLEOTIDE SEQUENCE [LARGE SCALE GENOMIC DNA]</scope>
    <source>
        <strain evidence="4 5">LMG 4008</strain>
    </source>
</reference>
<sequence length="333" mass="36604">MKQKLLFLLVFTFCNTSFSQNNYLDFDGVNDNVTVSGSENILPNATAISMSCKIFPKSTTSGYPLFDGFAGYRNETNFDFYLIQLTSNQLEARFRNSSGTAFSITYNGLVLNQWSHFFLVYNGSTLKLYNGTTEVGSVAASGSVPASNASTFKIGLVQFQTFNWYHNGYIDEVSLWNKGLSPSEISTIITNSGEIANPSGETNLKLYYKFNQGIPYGSNPGLTSLIDEKATANGTLTNFALTGNSSNWGSATLITTAFDENKSVVYPNPTSSILNFSGISEIQNIKIVDLYGRVILDKNLDPTQEPTINVNQLQSGTYLAIINNDLKVKFLKK</sequence>
<dbReference type="Gene3D" id="2.60.120.200">
    <property type="match status" value="1"/>
</dbReference>
<name>A0A095SVK4_9FLAO</name>